<keyword evidence="2" id="KW-0521">NADP</keyword>
<dbReference type="InterPro" id="IPR036291">
    <property type="entry name" value="NAD(P)-bd_dom_sf"/>
</dbReference>
<keyword evidence="6" id="KW-1185">Reference proteome</keyword>
<protein>
    <recommendedName>
        <fullName evidence="7">NAD(P)-binding protein</fullName>
    </recommendedName>
</protein>
<dbReference type="PANTHER" id="PTHR44229:SF4">
    <property type="entry name" value="15-HYDROXYPROSTAGLANDIN DEHYDROGENASE [NAD(+)]"/>
    <property type="match status" value="1"/>
</dbReference>
<dbReference type="PROSITE" id="PS00061">
    <property type="entry name" value="ADH_SHORT"/>
    <property type="match status" value="1"/>
</dbReference>
<comment type="caution">
    <text evidence="5">The sequence shown here is derived from an EMBL/GenBank/DDBJ whole genome shotgun (WGS) entry which is preliminary data.</text>
</comment>
<dbReference type="EMBL" id="QEAO01000005">
    <property type="protein sequence ID" value="TPX36123.1"/>
    <property type="molecule type" value="Genomic_DNA"/>
</dbReference>
<dbReference type="InterPro" id="IPR002347">
    <property type="entry name" value="SDR_fam"/>
</dbReference>
<proteinExistence type="inferred from homology"/>
<dbReference type="OrthoDB" id="4131217at2759"/>
<evidence type="ECO:0000256" key="4">
    <source>
        <dbReference type="RuleBase" id="RU000363"/>
    </source>
</evidence>
<reference evidence="5 6" key="1">
    <citation type="journal article" date="2019" name="Sci. Rep.">
        <title>Comparative genomics of chytrid fungi reveal insights into the obligate biotrophic and pathogenic lifestyle of Synchytrium endobioticum.</title>
        <authorList>
            <person name="van de Vossenberg B.T.L.H."/>
            <person name="Warris S."/>
            <person name="Nguyen H.D.T."/>
            <person name="van Gent-Pelzer M.P.E."/>
            <person name="Joly D.L."/>
            <person name="van de Geest H.C."/>
            <person name="Bonants P.J.M."/>
            <person name="Smith D.S."/>
            <person name="Levesque C.A."/>
            <person name="van der Lee T.A.J."/>
        </authorList>
    </citation>
    <scope>NUCLEOTIDE SEQUENCE [LARGE SCALE GENOMIC DNA]</scope>
    <source>
        <strain evidence="5 6">JEL517</strain>
    </source>
</reference>
<evidence type="ECO:0000256" key="2">
    <source>
        <dbReference type="ARBA" id="ARBA00022857"/>
    </source>
</evidence>
<keyword evidence="3" id="KW-0560">Oxidoreductase</keyword>
<sequence length="256" mass="27723">MVFDVKGKTAIVTGAASGFGKELVLRLVKKGANVVLVDYNKPAGTSYQSELASSYPNKTVFVHADTSSRTDMLNVFRITNATFHSLDIIVNNAGIGQKYELADDEDDTWMNMLNIDVVGVILGCRMAISQWKKEGKKGGIIINTASLAGLYPQANMPVYCSAKAAVVMLTRSLAHLKSQGIRVNAICPSFSPTGGFVSNPNELDEFTKARIVTVAQVVDAFEKAIEDDSLAGELIRITPEFGIDLYKSRKQPVAKI</sequence>
<dbReference type="Pfam" id="PF00106">
    <property type="entry name" value="adh_short"/>
    <property type="match status" value="1"/>
</dbReference>
<dbReference type="AlphaFoldDB" id="A0A507CF28"/>
<dbReference type="PANTHER" id="PTHR44229">
    <property type="entry name" value="15-HYDROXYPROSTAGLANDIN DEHYDROGENASE [NAD(+)]"/>
    <property type="match status" value="1"/>
</dbReference>
<dbReference type="GO" id="GO:0016616">
    <property type="term" value="F:oxidoreductase activity, acting on the CH-OH group of donors, NAD or NADP as acceptor"/>
    <property type="evidence" value="ECO:0007669"/>
    <property type="project" value="TreeGrafter"/>
</dbReference>
<dbReference type="Proteomes" id="UP000319731">
    <property type="component" value="Unassembled WGS sequence"/>
</dbReference>
<gene>
    <name evidence="5" type="ORF">SmJEL517_g01604</name>
</gene>
<evidence type="ECO:0008006" key="7">
    <source>
        <dbReference type="Google" id="ProtNLM"/>
    </source>
</evidence>
<dbReference type="Gene3D" id="3.40.50.720">
    <property type="entry name" value="NAD(P)-binding Rossmann-like Domain"/>
    <property type="match status" value="1"/>
</dbReference>
<accession>A0A507CF28</accession>
<dbReference type="GO" id="GO:0005737">
    <property type="term" value="C:cytoplasm"/>
    <property type="evidence" value="ECO:0007669"/>
    <property type="project" value="TreeGrafter"/>
</dbReference>
<dbReference type="PRINTS" id="PR00080">
    <property type="entry name" value="SDRFAMILY"/>
</dbReference>
<dbReference type="GeneID" id="42002829"/>
<dbReference type="PRINTS" id="PR00081">
    <property type="entry name" value="GDHRDH"/>
</dbReference>
<evidence type="ECO:0000313" key="6">
    <source>
        <dbReference type="Proteomes" id="UP000319731"/>
    </source>
</evidence>
<name>A0A507CF28_9FUNG</name>
<evidence type="ECO:0000313" key="5">
    <source>
        <dbReference type="EMBL" id="TPX36123.1"/>
    </source>
</evidence>
<dbReference type="SUPFAM" id="SSF51735">
    <property type="entry name" value="NAD(P)-binding Rossmann-fold domains"/>
    <property type="match status" value="1"/>
</dbReference>
<dbReference type="InterPro" id="IPR020904">
    <property type="entry name" value="Sc_DH/Rdtase_CS"/>
</dbReference>
<comment type="similarity">
    <text evidence="1 4">Belongs to the short-chain dehydrogenases/reductases (SDR) family.</text>
</comment>
<organism evidence="5 6">
    <name type="scientific">Synchytrium microbalum</name>
    <dbReference type="NCBI Taxonomy" id="1806994"/>
    <lineage>
        <taxon>Eukaryota</taxon>
        <taxon>Fungi</taxon>
        <taxon>Fungi incertae sedis</taxon>
        <taxon>Chytridiomycota</taxon>
        <taxon>Chytridiomycota incertae sedis</taxon>
        <taxon>Chytridiomycetes</taxon>
        <taxon>Synchytriales</taxon>
        <taxon>Synchytriaceae</taxon>
        <taxon>Synchytrium</taxon>
    </lineage>
</organism>
<dbReference type="STRING" id="1806994.A0A507CF28"/>
<evidence type="ECO:0000256" key="3">
    <source>
        <dbReference type="ARBA" id="ARBA00023002"/>
    </source>
</evidence>
<evidence type="ECO:0000256" key="1">
    <source>
        <dbReference type="ARBA" id="ARBA00006484"/>
    </source>
</evidence>
<dbReference type="RefSeq" id="XP_031026436.1">
    <property type="nucleotide sequence ID" value="XM_031167532.1"/>
</dbReference>